<evidence type="ECO:0000259" key="1">
    <source>
        <dbReference type="Pfam" id="PF12937"/>
    </source>
</evidence>
<sequence length="557" mass="63256">MQALDRQRERQELLGRISELKLRYNALAESAVLPDELLVEIFKIYALLEIGDRRFCYSWFKITHVCRHWRDVALQAPVLWSTISFAGNTKHPGRALEQLARSGTAPLHLHIFFPKPLCSASTNLTLSIPRARSVYFECEETVAGLSDAAPSDAPSLSSVKMEGDFAVQLLRHCRMPRLQDAHLKAQTFSWHHGVVQPSITKLSVRVESTFIEPVSTFIQVLQGMPLLEELKVRGRFPRRVDSAVVPSQSVSLPHLAELELLVGWEDWCFLDSNLDIPVTTRQHVDLSSFELEQPEDATPIFSKLVSKLRNLTVHSHIYIQSVTYEENLGDHQLELFTRSTSAKALARGRADAFFTISMQSCPFSDTVLLPLFHLLPLAHVTAVCISGIKCFFGDPQDTALRQALISAMRDAAQNISTLCLVGEYPTDLASFLVLETTVDPLQALQSGMQAEQWIMPKLQTLYLEDARFRPYGKRGKEQPSQFRTDLTEALFNRIAAGRSVRHLILSECVGIWEEDVQIFRNILKMGCEDWKLEWDGNELEWAEDDWVYEMDDRAMEE</sequence>
<dbReference type="AlphaFoldDB" id="A0A4R0S470"/>
<evidence type="ECO:0000313" key="3">
    <source>
        <dbReference type="Proteomes" id="UP000292702"/>
    </source>
</evidence>
<organism evidence="2 3">
    <name type="scientific">Steccherinum ochraceum</name>
    <dbReference type="NCBI Taxonomy" id="92696"/>
    <lineage>
        <taxon>Eukaryota</taxon>
        <taxon>Fungi</taxon>
        <taxon>Dikarya</taxon>
        <taxon>Basidiomycota</taxon>
        <taxon>Agaricomycotina</taxon>
        <taxon>Agaricomycetes</taxon>
        <taxon>Polyporales</taxon>
        <taxon>Steccherinaceae</taxon>
        <taxon>Steccherinum</taxon>
    </lineage>
</organism>
<feature type="domain" description="F-box" evidence="1">
    <location>
        <begin position="32"/>
        <end position="85"/>
    </location>
</feature>
<evidence type="ECO:0000313" key="2">
    <source>
        <dbReference type="EMBL" id="TCD71754.1"/>
    </source>
</evidence>
<dbReference type="Pfam" id="PF12937">
    <property type="entry name" value="F-box-like"/>
    <property type="match status" value="1"/>
</dbReference>
<dbReference type="OrthoDB" id="2754773at2759"/>
<name>A0A4R0S470_9APHY</name>
<dbReference type="InterPro" id="IPR001810">
    <property type="entry name" value="F-box_dom"/>
</dbReference>
<proteinExistence type="predicted"/>
<accession>A0A4R0S470</accession>
<dbReference type="Proteomes" id="UP000292702">
    <property type="component" value="Unassembled WGS sequence"/>
</dbReference>
<dbReference type="STRING" id="92696.A0A4R0S470"/>
<comment type="caution">
    <text evidence="2">The sequence shown here is derived from an EMBL/GenBank/DDBJ whole genome shotgun (WGS) entry which is preliminary data.</text>
</comment>
<dbReference type="EMBL" id="RWJN01000003">
    <property type="protein sequence ID" value="TCD71754.1"/>
    <property type="molecule type" value="Genomic_DNA"/>
</dbReference>
<keyword evidence="3" id="KW-1185">Reference proteome</keyword>
<reference evidence="2 3" key="1">
    <citation type="submission" date="2018-11" db="EMBL/GenBank/DDBJ databases">
        <title>Genome assembly of Steccherinum ochraceum LE-BIN_3174, the white-rot fungus of the Steccherinaceae family (The Residual Polyporoid clade, Polyporales, Basidiomycota).</title>
        <authorList>
            <person name="Fedorova T.V."/>
            <person name="Glazunova O.A."/>
            <person name="Landesman E.O."/>
            <person name="Moiseenko K.V."/>
            <person name="Psurtseva N.V."/>
            <person name="Savinova O.S."/>
            <person name="Shakhova N.V."/>
            <person name="Tyazhelova T.V."/>
            <person name="Vasina D.V."/>
        </authorList>
    </citation>
    <scope>NUCLEOTIDE SEQUENCE [LARGE SCALE GENOMIC DNA]</scope>
    <source>
        <strain evidence="2 3">LE-BIN_3174</strain>
    </source>
</reference>
<gene>
    <name evidence="2" type="ORF">EIP91_005520</name>
</gene>
<protein>
    <recommendedName>
        <fullName evidence="1">F-box domain-containing protein</fullName>
    </recommendedName>
</protein>
<dbReference type="Gene3D" id="1.20.1280.50">
    <property type="match status" value="1"/>
</dbReference>